<comment type="caution">
    <text evidence="5">The sequence shown here is derived from an EMBL/GenBank/DDBJ whole genome shotgun (WGS) entry which is preliminary data.</text>
</comment>
<dbReference type="PROSITE" id="PS50949">
    <property type="entry name" value="HTH_GNTR"/>
    <property type="match status" value="1"/>
</dbReference>
<evidence type="ECO:0000313" key="6">
    <source>
        <dbReference type="Proteomes" id="UP000267418"/>
    </source>
</evidence>
<keyword evidence="2" id="KW-0238">DNA-binding</keyword>
<dbReference type="InterPro" id="IPR036388">
    <property type="entry name" value="WH-like_DNA-bd_sf"/>
</dbReference>
<dbReference type="GO" id="GO:0003700">
    <property type="term" value="F:DNA-binding transcription factor activity"/>
    <property type="evidence" value="ECO:0007669"/>
    <property type="project" value="InterPro"/>
</dbReference>
<dbReference type="GO" id="GO:0003677">
    <property type="term" value="F:DNA binding"/>
    <property type="evidence" value="ECO:0007669"/>
    <property type="project" value="UniProtKB-KW"/>
</dbReference>
<proteinExistence type="predicted"/>
<evidence type="ECO:0000256" key="2">
    <source>
        <dbReference type="ARBA" id="ARBA00023125"/>
    </source>
</evidence>
<evidence type="ECO:0000313" key="5">
    <source>
        <dbReference type="EMBL" id="RTQ32790.1"/>
    </source>
</evidence>
<dbReference type="Pfam" id="PF07729">
    <property type="entry name" value="FCD"/>
    <property type="match status" value="1"/>
</dbReference>
<dbReference type="InterPro" id="IPR000524">
    <property type="entry name" value="Tscrpt_reg_HTH_GntR"/>
</dbReference>
<dbReference type="Pfam" id="PF00392">
    <property type="entry name" value="GntR"/>
    <property type="match status" value="2"/>
</dbReference>
<dbReference type="Gene3D" id="1.20.120.530">
    <property type="entry name" value="GntR ligand-binding domain-like"/>
    <property type="match status" value="1"/>
</dbReference>
<dbReference type="PANTHER" id="PTHR43537">
    <property type="entry name" value="TRANSCRIPTIONAL REGULATOR, GNTR FAMILY"/>
    <property type="match status" value="1"/>
</dbReference>
<dbReference type="SMART" id="SM00345">
    <property type="entry name" value="HTH_GNTR"/>
    <property type="match status" value="2"/>
</dbReference>
<dbReference type="Proteomes" id="UP000267418">
    <property type="component" value="Unassembled WGS sequence"/>
</dbReference>
<evidence type="ECO:0000259" key="4">
    <source>
        <dbReference type="PROSITE" id="PS50949"/>
    </source>
</evidence>
<dbReference type="SUPFAM" id="SSF46785">
    <property type="entry name" value="Winged helix' DNA-binding domain"/>
    <property type="match status" value="2"/>
</dbReference>
<dbReference type="SUPFAM" id="SSF48008">
    <property type="entry name" value="GntR ligand-binding domain-like"/>
    <property type="match status" value="1"/>
</dbReference>
<dbReference type="InterPro" id="IPR036390">
    <property type="entry name" value="WH_DNA-bd_sf"/>
</dbReference>
<dbReference type="Gene3D" id="1.10.10.10">
    <property type="entry name" value="Winged helix-like DNA-binding domain superfamily/Winged helix DNA-binding domain"/>
    <property type="match status" value="2"/>
</dbReference>
<dbReference type="EMBL" id="RXOE01000005">
    <property type="protein sequence ID" value="RTQ32790.1"/>
    <property type="molecule type" value="Genomic_DNA"/>
</dbReference>
<sequence>MPSVNDTATAPELTSLQQRVAREIVALVRRDNRVTGDHLTEVHIAQHIGTSRSPVQSALRHLAHLGVLQQDANRGYFLRVDAKHWDGPVASLLSSDDPLYLRIAEDRQSKELPDEVTEAELMRRYGVARSTLRKVLSRISEEGWIEQSMGHGWRFLAMIDSPDAYEESYLFRQFIEPGGLIGPSFMPVAHELKQLRNEQQRIVDGGYQTMTPIELFEANSHFHETLAEWSNNRFVLQSVRRINQLRRLVEYRQASRRGARHTQASEHLEILDAIEKQDFVLAASLMRSHLDGARRGKLRGTGVFSPSSS</sequence>
<dbReference type="PANTHER" id="PTHR43537:SF51">
    <property type="entry name" value="HTH-TYPE TRANSCRIPTIONAL REGULATOR LGOR-RELATED"/>
    <property type="match status" value="1"/>
</dbReference>
<dbReference type="InterPro" id="IPR011711">
    <property type="entry name" value="GntR_C"/>
</dbReference>
<reference evidence="5 6" key="1">
    <citation type="submission" date="2018-12" db="EMBL/GenBank/DDBJ databases">
        <title>The genome of Variovorax gossypii DSM 100435.</title>
        <authorList>
            <person name="Gao J."/>
            <person name="Sun J."/>
        </authorList>
    </citation>
    <scope>NUCLEOTIDE SEQUENCE [LARGE SCALE GENOMIC DNA]</scope>
    <source>
        <strain evidence="5 6">DSM 100435</strain>
    </source>
</reference>
<keyword evidence="3" id="KW-0804">Transcription</keyword>
<feature type="domain" description="HTH gntR-type" evidence="4">
    <location>
        <begin position="14"/>
        <end position="81"/>
    </location>
</feature>
<organism evidence="5 6">
    <name type="scientific">Variovorax gossypii</name>
    <dbReference type="NCBI Taxonomy" id="1679495"/>
    <lineage>
        <taxon>Bacteria</taxon>
        <taxon>Pseudomonadati</taxon>
        <taxon>Pseudomonadota</taxon>
        <taxon>Betaproteobacteria</taxon>
        <taxon>Burkholderiales</taxon>
        <taxon>Comamonadaceae</taxon>
        <taxon>Variovorax</taxon>
    </lineage>
</organism>
<dbReference type="AlphaFoldDB" id="A0A431TGX8"/>
<protein>
    <submittedName>
        <fullName evidence="5">GntR family transcriptional regulator</fullName>
    </submittedName>
</protein>
<keyword evidence="6" id="KW-1185">Reference proteome</keyword>
<evidence type="ECO:0000256" key="1">
    <source>
        <dbReference type="ARBA" id="ARBA00023015"/>
    </source>
</evidence>
<dbReference type="OrthoDB" id="8960174at2"/>
<dbReference type="SMART" id="SM00895">
    <property type="entry name" value="FCD"/>
    <property type="match status" value="1"/>
</dbReference>
<keyword evidence="1" id="KW-0805">Transcription regulation</keyword>
<name>A0A431TGX8_9BURK</name>
<dbReference type="InterPro" id="IPR008920">
    <property type="entry name" value="TF_FadR/GntR_C"/>
</dbReference>
<accession>A0A431TGX8</accession>
<gene>
    <name evidence="5" type="ORF">EJP69_18885</name>
</gene>
<evidence type="ECO:0000256" key="3">
    <source>
        <dbReference type="ARBA" id="ARBA00023163"/>
    </source>
</evidence>